<organism evidence="2 3">
    <name type="scientific">Bacillus solimangrovi</name>
    <dbReference type="NCBI Taxonomy" id="1305675"/>
    <lineage>
        <taxon>Bacteria</taxon>
        <taxon>Bacillati</taxon>
        <taxon>Bacillota</taxon>
        <taxon>Bacilli</taxon>
        <taxon>Bacillales</taxon>
        <taxon>Bacillaceae</taxon>
        <taxon>Bacillus</taxon>
    </lineage>
</organism>
<feature type="transmembrane region" description="Helical" evidence="1">
    <location>
        <begin position="27"/>
        <end position="45"/>
    </location>
</feature>
<feature type="transmembrane region" description="Helical" evidence="1">
    <location>
        <begin position="5"/>
        <end position="21"/>
    </location>
</feature>
<sequence>MIRYAISLGLVFIISLIMSYLEYGLTLTLLVSFLIISFGIFLPYYHTIFQQKNVTKIEKFLIRNKKQPIYQFYYAIANELDDEIEASLEKVLKKQKLAPKRAIIEVIYHLYKKDRRSAKEKIELIENPLLKKYYEASIQIDERRYRVAEPMINELTQDWMKDALYSEIALKKQNRKQAIKHAKAAYENAKGLQKYMLYKSYTRDFPELTL</sequence>
<keyword evidence="1" id="KW-1133">Transmembrane helix</keyword>
<name>A0A1E5LJI9_9BACI</name>
<reference evidence="2 3" key="1">
    <citation type="submission" date="2016-08" db="EMBL/GenBank/DDBJ databases">
        <title>Genome of Bacillus solimangrovi GH2-4.</title>
        <authorList>
            <person name="Lim S."/>
            <person name="Kim B.-C."/>
        </authorList>
    </citation>
    <scope>NUCLEOTIDE SEQUENCE [LARGE SCALE GENOMIC DNA]</scope>
    <source>
        <strain evidence="2 3">GH2-4</strain>
    </source>
</reference>
<dbReference type="Proteomes" id="UP000095209">
    <property type="component" value="Unassembled WGS sequence"/>
</dbReference>
<dbReference type="AlphaFoldDB" id="A0A1E5LJI9"/>
<protein>
    <submittedName>
        <fullName evidence="2">Uncharacterized protein</fullName>
    </submittedName>
</protein>
<accession>A0A1E5LJI9</accession>
<proteinExistence type="predicted"/>
<keyword evidence="3" id="KW-1185">Reference proteome</keyword>
<keyword evidence="1" id="KW-0812">Transmembrane</keyword>
<dbReference type="EMBL" id="MJEH01000004">
    <property type="protein sequence ID" value="OEH94231.1"/>
    <property type="molecule type" value="Genomic_DNA"/>
</dbReference>
<comment type="caution">
    <text evidence="2">The sequence shown here is derived from an EMBL/GenBank/DDBJ whole genome shotgun (WGS) entry which is preliminary data.</text>
</comment>
<dbReference type="RefSeq" id="WP_069715794.1">
    <property type="nucleotide sequence ID" value="NZ_MJEH01000004.1"/>
</dbReference>
<keyword evidence="1" id="KW-0472">Membrane</keyword>
<dbReference type="OrthoDB" id="2972906at2"/>
<evidence type="ECO:0000313" key="3">
    <source>
        <dbReference type="Proteomes" id="UP000095209"/>
    </source>
</evidence>
<evidence type="ECO:0000256" key="1">
    <source>
        <dbReference type="SAM" id="Phobius"/>
    </source>
</evidence>
<gene>
    <name evidence="2" type="ORF">BFG57_09280</name>
</gene>
<evidence type="ECO:0000313" key="2">
    <source>
        <dbReference type="EMBL" id="OEH94231.1"/>
    </source>
</evidence>